<dbReference type="SUPFAM" id="SSF51206">
    <property type="entry name" value="cAMP-binding domain-like"/>
    <property type="match status" value="1"/>
</dbReference>
<keyword evidence="1" id="KW-0175">Coiled coil</keyword>
<comment type="caution">
    <text evidence="3">The sequence shown here is derived from an EMBL/GenBank/DDBJ whole genome shotgun (WGS) entry which is preliminary data.</text>
</comment>
<accession>A0AAW3JTY7</accession>
<feature type="coiled-coil region" evidence="1">
    <location>
        <begin position="653"/>
        <end position="680"/>
    </location>
</feature>
<gene>
    <name evidence="3" type="ORF">APZ18_00540</name>
</gene>
<organism evidence="3 4">
    <name type="scientific">Butyribacter intestini</name>
    <dbReference type="NCBI Taxonomy" id="1703332"/>
    <lineage>
        <taxon>Bacteria</taxon>
        <taxon>Bacillati</taxon>
        <taxon>Bacillota</taxon>
        <taxon>Clostridia</taxon>
        <taxon>Lachnospirales</taxon>
        <taxon>Lachnospiraceae</taxon>
        <taxon>Butyribacter</taxon>
    </lineage>
</organism>
<protein>
    <recommendedName>
        <fullName evidence="2">Cyclic nucleotide-binding domain-containing protein</fullName>
    </recommendedName>
</protein>
<evidence type="ECO:0000259" key="2">
    <source>
        <dbReference type="Pfam" id="PF00027"/>
    </source>
</evidence>
<evidence type="ECO:0000313" key="4">
    <source>
        <dbReference type="Proteomes" id="UP000050833"/>
    </source>
</evidence>
<dbReference type="AlphaFoldDB" id="A0AAW3JTY7"/>
<feature type="domain" description="Cyclic nucleotide-binding" evidence="2">
    <location>
        <begin position="15"/>
        <end position="87"/>
    </location>
</feature>
<dbReference type="EMBL" id="LLKB01000001">
    <property type="protein sequence ID" value="KQC85731.1"/>
    <property type="molecule type" value="Genomic_DNA"/>
</dbReference>
<dbReference type="InterPro" id="IPR018490">
    <property type="entry name" value="cNMP-bd_dom_sf"/>
</dbReference>
<keyword evidence="4" id="KW-1185">Reference proteome</keyword>
<dbReference type="Proteomes" id="UP000050833">
    <property type="component" value="Unassembled WGS sequence"/>
</dbReference>
<evidence type="ECO:0000256" key="1">
    <source>
        <dbReference type="SAM" id="Coils"/>
    </source>
</evidence>
<dbReference type="InterPro" id="IPR014710">
    <property type="entry name" value="RmlC-like_jellyroll"/>
</dbReference>
<name>A0AAW3JTY7_9FIRM</name>
<dbReference type="InterPro" id="IPR000595">
    <property type="entry name" value="cNMP-bd_dom"/>
</dbReference>
<sequence>MKAELKLNNINQVIKDTIIYEQGDEISSVSLVVKGRIRMSAEGTNIVVGSGNFLGLCDLVGDKYGITYTAETNAVIYAFPKMRLSKAVRSLVKANKDYAGLMVASFSRIIRELSITYEKITAMADKLYEFLLSGRTRYTEIAKEAGIKADNIRSIDDIEEYEQGDVDIDKIMYYRACCEIAPDIQKAYFGASSAISVYHVLEQIKLVNAIIAECGRGTEYLKLLSKPLVKEERSLYMQVFQLANTVQHIGGESGNVMSLFDDIIDYINTLENLMLDKAGVDLEIDHEFMEETYFSLLNSDVKNDDGNDADIALTEMEYQDISQLNNSLSFILDYSGIEREEALDFEQYITDFDKLRDKFLTDDDTRTLRRNITKMYYKIYKKVFLKDYKSSESTPVIIDLFLRYGFISEKLLSEELLEQLLSIDRHDVGNASCMVYDMKQWLTEIIEGRKEPSKSEFDLDYAESLRDRKRTGELSEEQVNALAEDKNAKFEFEVDNMFKANHRILYGQVSAFVPFLFTDGCASSLLKTFMSGDRINAAVHRLLQIDYSAFYREGLYKGDAEGIKKEYIVEEVFPDFILFPIAGSNPIMWQEISGRRRNSKGRFLLPAFLDTDIDAAMVKLFGRFRWELCRTIQGAAWNNIQVKSLTSEYSDFIQFYKKNRELSEDKKDKLKMQIQKCRNNTREVFVVDYENWIKHEAHGGIVLSKPVREIMATYCPFAKDLRDSVEEQPLFRDAMARYNREKGKKTKEYDLKFRVWDKDKIEVPKEIVKTRDYYVEM</sequence>
<dbReference type="Pfam" id="PF00027">
    <property type="entry name" value="cNMP_binding"/>
    <property type="match status" value="1"/>
</dbReference>
<evidence type="ECO:0000313" key="3">
    <source>
        <dbReference type="EMBL" id="KQC85731.1"/>
    </source>
</evidence>
<proteinExistence type="predicted"/>
<reference evidence="3 4" key="1">
    <citation type="submission" date="2015-10" db="EMBL/GenBank/DDBJ databases">
        <title>Butyribacter intestini gen. nov., sp. nov., a butyric acid-producing bacterium of the family Lachnospiraceae isolated from the human faeces.</title>
        <authorList>
            <person name="Zou Y."/>
            <person name="Xue W."/>
            <person name="Luo G."/>
            <person name="Lv M."/>
        </authorList>
    </citation>
    <scope>NUCLEOTIDE SEQUENCE [LARGE SCALE GENOMIC DNA]</scope>
    <source>
        <strain evidence="3 4">TF01-11</strain>
    </source>
</reference>
<dbReference type="Gene3D" id="2.60.120.10">
    <property type="entry name" value="Jelly Rolls"/>
    <property type="match status" value="1"/>
</dbReference>
<dbReference type="RefSeq" id="WP_055940548.1">
    <property type="nucleotide sequence ID" value="NZ_JAQDCV010000006.1"/>
</dbReference>